<dbReference type="Gramene" id="TKW28015">
    <property type="protein sequence ID" value="TKW28015"/>
    <property type="gene ID" value="SEVIR_3G296150v2"/>
</dbReference>
<dbReference type="EMBL" id="CM016554">
    <property type="protein sequence ID" value="TKW28015.1"/>
    <property type="molecule type" value="Genomic_DNA"/>
</dbReference>
<keyword evidence="2" id="KW-1133">Transmembrane helix</keyword>
<keyword evidence="4" id="KW-1185">Reference proteome</keyword>
<dbReference type="AlphaFoldDB" id="A0A4U6VH66"/>
<sequence>MDGYRDFFSQGASSSAGPSFRQPHGVSNPDELELLPQWPEQPRTAPTVSAGRVGMENLDLNSQQEDFPYIEEYSALLDRGRGRADGGRAASFQPPRQSASGIPIGRGRSAGRGSGRARGRSVSASHSPPAGWCSCLVLYFFLHKTLIWLRIIFFFFVSLSVKYDR</sequence>
<name>A0A4U6VH66_SETVI</name>
<feature type="transmembrane region" description="Helical" evidence="2">
    <location>
        <begin position="136"/>
        <end position="159"/>
    </location>
</feature>
<evidence type="ECO:0000313" key="4">
    <source>
        <dbReference type="Proteomes" id="UP000298652"/>
    </source>
</evidence>
<reference evidence="3" key="1">
    <citation type="submission" date="2019-03" db="EMBL/GenBank/DDBJ databases">
        <title>WGS assembly of Setaria viridis.</title>
        <authorList>
            <person name="Huang P."/>
            <person name="Jenkins J."/>
            <person name="Grimwood J."/>
            <person name="Barry K."/>
            <person name="Healey A."/>
            <person name="Mamidi S."/>
            <person name="Sreedasyam A."/>
            <person name="Shu S."/>
            <person name="Feldman M."/>
            <person name="Wu J."/>
            <person name="Yu Y."/>
            <person name="Chen C."/>
            <person name="Johnson J."/>
            <person name="Rokhsar D."/>
            <person name="Baxter I."/>
            <person name="Schmutz J."/>
            <person name="Brutnell T."/>
            <person name="Kellogg E."/>
        </authorList>
    </citation>
    <scope>NUCLEOTIDE SEQUENCE [LARGE SCALE GENOMIC DNA]</scope>
</reference>
<feature type="region of interest" description="Disordered" evidence="1">
    <location>
        <begin position="81"/>
        <end position="128"/>
    </location>
</feature>
<evidence type="ECO:0000313" key="3">
    <source>
        <dbReference type="EMBL" id="TKW28015.1"/>
    </source>
</evidence>
<gene>
    <name evidence="3" type="ORF">SEVIR_3G296150v2</name>
</gene>
<protein>
    <submittedName>
        <fullName evidence="3">Uncharacterized protein</fullName>
    </submittedName>
</protein>
<dbReference type="Proteomes" id="UP000298652">
    <property type="component" value="Chromosome 3"/>
</dbReference>
<keyword evidence="2" id="KW-0472">Membrane</keyword>
<evidence type="ECO:0000256" key="1">
    <source>
        <dbReference type="SAM" id="MobiDB-lite"/>
    </source>
</evidence>
<dbReference type="OMA" id="TLIWLRI"/>
<accession>A0A4U6VH66</accession>
<proteinExistence type="predicted"/>
<organism evidence="3 4">
    <name type="scientific">Setaria viridis</name>
    <name type="common">Green bristlegrass</name>
    <name type="synonym">Setaria italica subsp. viridis</name>
    <dbReference type="NCBI Taxonomy" id="4556"/>
    <lineage>
        <taxon>Eukaryota</taxon>
        <taxon>Viridiplantae</taxon>
        <taxon>Streptophyta</taxon>
        <taxon>Embryophyta</taxon>
        <taxon>Tracheophyta</taxon>
        <taxon>Spermatophyta</taxon>
        <taxon>Magnoliopsida</taxon>
        <taxon>Liliopsida</taxon>
        <taxon>Poales</taxon>
        <taxon>Poaceae</taxon>
        <taxon>PACMAD clade</taxon>
        <taxon>Panicoideae</taxon>
        <taxon>Panicodae</taxon>
        <taxon>Paniceae</taxon>
        <taxon>Cenchrinae</taxon>
        <taxon>Setaria</taxon>
    </lineage>
</organism>
<keyword evidence="2" id="KW-0812">Transmembrane</keyword>
<evidence type="ECO:0000256" key="2">
    <source>
        <dbReference type="SAM" id="Phobius"/>
    </source>
</evidence>
<feature type="region of interest" description="Disordered" evidence="1">
    <location>
        <begin position="1"/>
        <end position="51"/>
    </location>
</feature>